<sequence>MTVDLRTARECPHVGLRVACSLMVCGSLSGGEWEALWSDLGPECIEIAVKGNRTVVIQWLQRAIAFGLATLVWCLCPVIGRLLVELVRYFFEEF</sequence>
<accession>A0A0D8FVY6</accession>
<protein>
    <submittedName>
        <fullName evidence="2">Uncharacterized protein</fullName>
    </submittedName>
</protein>
<gene>
    <name evidence="2" type="ORF">FEAC_09680</name>
</gene>
<keyword evidence="1" id="KW-0812">Transmembrane</keyword>
<name>A0A0D8FVY6_9ACTN</name>
<keyword evidence="1" id="KW-0472">Membrane</keyword>
<feature type="transmembrane region" description="Helical" evidence="1">
    <location>
        <begin position="63"/>
        <end position="84"/>
    </location>
</feature>
<proteinExistence type="predicted"/>
<evidence type="ECO:0000313" key="3">
    <source>
        <dbReference type="Proteomes" id="UP000032336"/>
    </source>
</evidence>
<dbReference type="STRING" id="1121877.FEAC_09680"/>
<dbReference type="Proteomes" id="UP000032336">
    <property type="component" value="Unassembled WGS sequence"/>
</dbReference>
<keyword evidence="1" id="KW-1133">Transmembrane helix</keyword>
<reference evidence="2 3" key="1">
    <citation type="submission" date="2015-01" db="EMBL/GenBank/DDBJ databases">
        <title>Draft genome of the acidophilic iron oxidizer Ferrimicrobium acidiphilum strain T23.</title>
        <authorList>
            <person name="Poehlein A."/>
            <person name="Eisen S."/>
            <person name="Schloemann M."/>
            <person name="Johnson B.D."/>
            <person name="Daniel R."/>
            <person name="Muehling M."/>
        </authorList>
    </citation>
    <scope>NUCLEOTIDE SEQUENCE [LARGE SCALE GENOMIC DNA]</scope>
    <source>
        <strain evidence="2 3">T23</strain>
    </source>
</reference>
<dbReference type="AlphaFoldDB" id="A0A0D8FVY6"/>
<evidence type="ECO:0000256" key="1">
    <source>
        <dbReference type="SAM" id="Phobius"/>
    </source>
</evidence>
<dbReference type="EMBL" id="JXUW01000006">
    <property type="protein sequence ID" value="KJE77256.1"/>
    <property type="molecule type" value="Genomic_DNA"/>
</dbReference>
<comment type="caution">
    <text evidence="2">The sequence shown here is derived from an EMBL/GenBank/DDBJ whole genome shotgun (WGS) entry which is preliminary data.</text>
</comment>
<organism evidence="2 3">
    <name type="scientific">Ferrimicrobium acidiphilum DSM 19497</name>
    <dbReference type="NCBI Taxonomy" id="1121877"/>
    <lineage>
        <taxon>Bacteria</taxon>
        <taxon>Bacillati</taxon>
        <taxon>Actinomycetota</taxon>
        <taxon>Acidimicrobiia</taxon>
        <taxon>Acidimicrobiales</taxon>
        <taxon>Acidimicrobiaceae</taxon>
        <taxon>Ferrimicrobium</taxon>
    </lineage>
</organism>
<evidence type="ECO:0000313" key="2">
    <source>
        <dbReference type="EMBL" id="KJE77256.1"/>
    </source>
</evidence>
<keyword evidence="3" id="KW-1185">Reference proteome</keyword>